<proteinExistence type="predicted"/>
<feature type="non-terminal residue" evidence="3">
    <location>
        <position position="1"/>
    </location>
</feature>
<organism evidence="3 4">
    <name type="scientific">Streptacidiphilus monticola</name>
    <dbReference type="NCBI Taxonomy" id="2161674"/>
    <lineage>
        <taxon>Bacteria</taxon>
        <taxon>Bacillati</taxon>
        <taxon>Actinomycetota</taxon>
        <taxon>Actinomycetes</taxon>
        <taxon>Kitasatosporales</taxon>
        <taxon>Streptomycetaceae</taxon>
        <taxon>Streptacidiphilus</taxon>
    </lineage>
</organism>
<keyword evidence="2" id="KW-1133">Transmembrane helix</keyword>
<keyword evidence="2" id="KW-0812">Transmembrane</keyword>
<dbReference type="RefSeq" id="WP_380590061.1">
    <property type="nucleotide sequence ID" value="NZ_JBHSQJ010000154.1"/>
</dbReference>
<keyword evidence="2" id="KW-0472">Membrane</keyword>
<accession>A0ABW1GCY6</accession>
<dbReference type="EMBL" id="JBHSQJ010000154">
    <property type="protein sequence ID" value="MFC5911316.1"/>
    <property type="molecule type" value="Genomic_DNA"/>
</dbReference>
<evidence type="ECO:0000256" key="2">
    <source>
        <dbReference type="SAM" id="Phobius"/>
    </source>
</evidence>
<keyword evidence="4" id="KW-1185">Reference proteome</keyword>
<sequence length="79" mass="8218">SADEMRADIERALNGLPTAPQQPAGEPLLAPRQARPQAPSKASRQTPRVPGAVAAHWQTAALGLAALVTAFVLTRLITG</sequence>
<gene>
    <name evidence="3" type="ORF">ACFP3V_29440</name>
</gene>
<feature type="transmembrane region" description="Helical" evidence="2">
    <location>
        <begin position="57"/>
        <end position="77"/>
    </location>
</feature>
<protein>
    <recommendedName>
        <fullName evidence="5">Serine/threonine protein kinase</fullName>
    </recommendedName>
</protein>
<evidence type="ECO:0000313" key="4">
    <source>
        <dbReference type="Proteomes" id="UP001596174"/>
    </source>
</evidence>
<dbReference type="Proteomes" id="UP001596174">
    <property type="component" value="Unassembled WGS sequence"/>
</dbReference>
<evidence type="ECO:0000256" key="1">
    <source>
        <dbReference type="SAM" id="MobiDB-lite"/>
    </source>
</evidence>
<evidence type="ECO:0008006" key="5">
    <source>
        <dbReference type="Google" id="ProtNLM"/>
    </source>
</evidence>
<comment type="caution">
    <text evidence="3">The sequence shown here is derived from an EMBL/GenBank/DDBJ whole genome shotgun (WGS) entry which is preliminary data.</text>
</comment>
<reference evidence="4" key="1">
    <citation type="journal article" date="2019" name="Int. J. Syst. Evol. Microbiol.">
        <title>The Global Catalogue of Microorganisms (GCM) 10K type strain sequencing project: providing services to taxonomists for standard genome sequencing and annotation.</title>
        <authorList>
            <consortium name="The Broad Institute Genomics Platform"/>
            <consortium name="The Broad Institute Genome Sequencing Center for Infectious Disease"/>
            <person name="Wu L."/>
            <person name="Ma J."/>
        </authorList>
    </citation>
    <scope>NUCLEOTIDE SEQUENCE [LARGE SCALE GENOMIC DNA]</scope>
    <source>
        <strain evidence="4">JCM 4816</strain>
    </source>
</reference>
<evidence type="ECO:0000313" key="3">
    <source>
        <dbReference type="EMBL" id="MFC5911316.1"/>
    </source>
</evidence>
<name>A0ABW1GCY6_9ACTN</name>
<feature type="region of interest" description="Disordered" evidence="1">
    <location>
        <begin position="12"/>
        <end position="50"/>
    </location>
</feature>